<keyword evidence="3" id="KW-1185">Reference proteome</keyword>
<reference evidence="3" key="1">
    <citation type="journal article" date="2019" name="Int. J. Syst. Evol. Microbiol.">
        <title>The Global Catalogue of Microorganisms (GCM) 10K type strain sequencing project: providing services to taxonomists for standard genome sequencing and annotation.</title>
        <authorList>
            <consortium name="The Broad Institute Genomics Platform"/>
            <consortium name="The Broad Institute Genome Sequencing Center for Infectious Disease"/>
            <person name="Wu L."/>
            <person name="Ma J."/>
        </authorList>
    </citation>
    <scope>NUCLEOTIDE SEQUENCE [LARGE SCALE GENOMIC DNA]</scope>
    <source>
        <strain evidence="3">CCUG 50754</strain>
    </source>
</reference>
<evidence type="ECO:0008006" key="4">
    <source>
        <dbReference type="Google" id="ProtNLM"/>
    </source>
</evidence>
<keyword evidence="1" id="KW-0732">Signal</keyword>
<sequence>MNHRMFVPLAAFTLVLTGCAAPDAETDGAPSASPGQTVLTEEAVVPLDLAGTWTQSNSQSPTAYQVATITADTITIDWVNEDEDMTAVYWIGTYVPPAEDVDTYAWESVGDTEAMATQLLASGSETKTFTFTADVLIYELQALGETMEVTMTRD</sequence>
<proteinExistence type="predicted"/>
<evidence type="ECO:0000256" key="1">
    <source>
        <dbReference type="SAM" id="SignalP"/>
    </source>
</evidence>
<feature type="signal peptide" evidence="1">
    <location>
        <begin position="1"/>
        <end position="20"/>
    </location>
</feature>
<dbReference type="Proteomes" id="UP001597042">
    <property type="component" value="Unassembled WGS sequence"/>
</dbReference>
<evidence type="ECO:0000313" key="2">
    <source>
        <dbReference type="EMBL" id="MFD0781537.1"/>
    </source>
</evidence>
<gene>
    <name evidence="2" type="ORF">ACFQZV_09570</name>
</gene>
<protein>
    <recommendedName>
        <fullName evidence="4">Lipoprotein</fullName>
    </recommendedName>
</protein>
<dbReference type="EMBL" id="JBHTIM010000001">
    <property type="protein sequence ID" value="MFD0781537.1"/>
    <property type="molecule type" value="Genomic_DNA"/>
</dbReference>
<feature type="chain" id="PRO_5047029881" description="Lipoprotein" evidence="1">
    <location>
        <begin position="21"/>
        <end position="154"/>
    </location>
</feature>
<organism evidence="2 3">
    <name type="scientific">Microbacterium koreense</name>
    <dbReference type="NCBI Taxonomy" id="323761"/>
    <lineage>
        <taxon>Bacteria</taxon>
        <taxon>Bacillati</taxon>
        <taxon>Actinomycetota</taxon>
        <taxon>Actinomycetes</taxon>
        <taxon>Micrococcales</taxon>
        <taxon>Microbacteriaceae</taxon>
        <taxon>Microbacterium</taxon>
    </lineage>
</organism>
<evidence type="ECO:0000313" key="3">
    <source>
        <dbReference type="Proteomes" id="UP001597042"/>
    </source>
</evidence>
<dbReference type="RefSeq" id="WP_378751981.1">
    <property type="nucleotide sequence ID" value="NZ_JBHSSV010000007.1"/>
</dbReference>
<dbReference type="PROSITE" id="PS51257">
    <property type="entry name" value="PROKAR_LIPOPROTEIN"/>
    <property type="match status" value="1"/>
</dbReference>
<accession>A0ABW2ZSA2</accession>
<name>A0ABW2ZSA2_9MICO</name>
<comment type="caution">
    <text evidence="2">The sequence shown here is derived from an EMBL/GenBank/DDBJ whole genome shotgun (WGS) entry which is preliminary data.</text>
</comment>